<organism evidence="5 6">
    <name type="scientific">Cordyceps confragosa</name>
    <name type="common">Lecanicillium lecanii</name>
    <dbReference type="NCBI Taxonomy" id="2714763"/>
    <lineage>
        <taxon>Eukaryota</taxon>
        <taxon>Fungi</taxon>
        <taxon>Dikarya</taxon>
        <taxon>Ascomycota</taxon>
        <taxon>Pezizomycotina</taxon>
        <taxon>Sordariomycetes</taxon>
        <taxon>Hypocreomycetidae</taxon>
        <taxon>Hypocreales</taxon>
        <taxon>Cordycipitaceae</taxon>
        <taxon>Akanthomyces</taxon>
    </lineage>
</organism>
<sequence length="543" mass="58955">PLNLFDPELFQLHYSPVFALDVKIASLLATLVAIPSTHALVEDGALENPTASTRQGLVRGTRVHSRVNAFRGIPFAKAPVASLRFMPPQPLEGTELARDGPVRNATEFGPVCHQFHYRTVMGNVLTETSGQSEDCLTLNIFVPRAKVCSRDRKPLPVFVWSFGGAFGEGGGSMPLFDPTNFVAENRDIIVVTWNYRVNLFGFPNSPALAAQNLGIRDQRVALEWVRDNIAGFGGDASHIVLGGQSSGADSGNAMLYSHADDAIVKGIALQSGTVQVIGAAVDNADAEFVRVATAVGCADATDRARELRCMQGVGADRLHHAISNDTLNEFGSPSGGSPMVDHEILFTAQEYESRGKAGRFARVPTLLGVTDDEGDSVMNWSPECGINKTASAIISASLLNCNIALESQYRHLNSVPTWRYRYTGVFPEVTPYPWLGSYHEVDVALLMGTYDRINGTAPQRNSTTATASRYYQRLFGTFVRDPAKGLEKVYEWPTFDPSRRTLMELFRNNTVSAELEEPALYDAACQNPSPIPWAAVGAPAPSC</sequence>
<evidence type="ECO:0000313" key="6">
    <source>
        <dbReference type="Proteomes" id="UP000243081"/>
    </source>
</evidence>
<gene>
    <name evidence="5" type="ORF">LLEC1_06994</name>
</gene>
<dbReference type="Pfam" id="PF00135">
    <property type="entry name" value="COesterase"/>
    <property type="match status" value="1"/>
</dbReference>
<dbReference type="InterPro" id="IPR002018">
    <property type="entry name" value="CarbesteraseB"/>
</dbReference>
<dbReference type="InterPro" id="IPR029058">
    <property type="entry name" value="AB_hydrolase_fold"/>
</dbReference>
<evidence type="ECO:0000259" key="4">
    <source>
        <dbReference type="Pfam" id="PF00135"/>
    </source>
</evidence>
<name>A0A179IHN5_CORDF</name>
<dbReference type="PANTHER" id="PTHR43918">
    <property type="entry name" value="ACETYLCHOLINESTERASE"/>
    <property type="match status" value="1"/>
</dbReference>
<keyword evidence="6" id="KW-1185">Reference proteome</keyword>
<dbReference type="PROSITE" id="PS00941">
    <property type="entry name" value="CARBOXYLESTERASE_B_2"/>
    <property type="match status" value="1"/>
</dbReference>
<proteinExistence type="inferred from homology"/>
<dbReference type="AlphaFoldDB" id="A0A179IHN5"/>
<dbReference type="InterPro" id="IPR019819">
    <property type="entry name" value="Carboxylesterase_B_CS"/>
</dbReference>
<dbReference type="OMA" id="SYHQADI"/>
<evidence type="ECO:0000256" key="3">
    <source>
        <dbReference type="RuleBase" id="RU361235"/>
    </source>
</evidence>
<comment type="caution">
    <text evidence="5">The sequence shown here is derived from an EMBL/GenBank/DDBJ whole genome shotgun (WGS) entry which is preliminary data.</text>
</comment>
<dbReference type="PROSITE" id="PS00122">
    <property type="entry name" value="CARBOXYLESTERASE_B_1"/>
    <property type="match status" value="1"/>
</dbReference>
<dbReference type="ESTHER" id="cordf-a0a179ihn5">
    <property type="family name" value="Fungal_carboxylesterase_lipase"/>
</dbReference>
<dbReference type="EMBL" id="LUKN01000988">
    <property type="protein sequence ID" value="OAR01793.1"/>
    <property type="molecule type" value="Genomic_DNA"/>
</dbReference>
<dbReference type="SUPFAM" id="SSF53474">
    <property type="entry name" value="alpha/beta-Hydrolases"/>
    <property type="match status" value="1"/>
</dbReference>
<dbReference type="Proteomes" id="UP000243081">
    <property type="component" value="Unassembled WGS sequence"/>
</dbReference>
<dbReference type="OrthoDB" id="408631at2759"/>
<comment type="similarity">
    <text evidence="1 3">Belongs to the type-B carboxylesterase/lipase family.</text>
</comment>
<accession>A0A179IHN5</accession>
<evidence type="ECO:0000256" key="2">
    <source>
        <dbReference type="ARBA" id="ARBA00022801"/>
    </source>
</evidence>
<evidence type="ECO:0000313" key="5">
    <source>
        <dbReference type="EMBL" id="OAR01793.1"/>
    </source>
</evidence>
<dbReference type="InterPro" id="IPR050654">
    <property type="entry name" value="AChE-related_enzymes"/>
</dbReference>
<feature type="non-terminal residue" evidence="5">
    <location>
        <position position="1"/>
    </location>
</feature>
<dbReference type="GO" id="GO:0052689">
    <property type="term" value="F:carboxylic ester hydrolase activity"/>
    <property type="evidence" value="ECO:0007669"/>
    <property type="project" value="TreeGrafter"/>
</dbReference>
<dbReference type="EC" id="3.1.1.-" evidence="3"/>
<evidence type="ECO:0000256" key="1">
    <source>
        <dbReference type="ARBA" id="ARBA00005964"/>
    </source>
</evidence>
<dbReference type="PANTHER" id="PTHR43918:SF4">
    <property type="entry name" value="CARBOXYLIC ESTER HYDROLASE"/>
    <property type="match status" value="1"/>
</dbReference>
<protein>
    <recommendedName>
        <fullName evidence="3">Carboxylic ester hydrolase</fullName>
        <ecNumber evidence="3">3.1.1.-</ecNumber>
    </recommendedName>
</protein>
<keyword evidence="2 3" id="KW-0378">Hydrolase</keyword>
<feature type="domain" description="Carboxylesterase type B" evidence="4">
    <location>
        <begin position="48"/>
        <end position="378"/>
    </location>
</feature>
<dbReference type="InterPro" id="IPR019826">
    <property type="entry name" value="Carboxylesterase_B_AS"/>
</dbReference>
<reference evidence="5 6" key="1">
    <citation type="submission" date="2016-03" db="EMBL/GenBank/DDBJ databases">
        <title>Fine-scale spatial genetic structure of a fungal parasite of coffee scale insects.</title>
        <authorList>
            <person name="Jackson D."/>
            <person name="Zemenick K.A."/>
            <person name="Malloure B."/>
            <person name="Quandt C.A."/>
            <person name="James T.Y."/>
        </authorList>
    </citation>
    <scope>NUCLEOTIDE SEQUENCE [LARGE SCALE GENOMIC DNA]</scope>
    <source>
        <strain evidence="5 6">UM487</strain>
    </source>
</reference>
<dbReference type="Gene3D" id="3.40.50.1820">
    <property type="entry name" value="alpha/beta hydrolase"/>
    <property type="match status" value="2"/>
</dbReference>